<dbReference type="Proteomes" id="UP000644140">
    <property type="component" value="Chromosome"/>
</dbReference>
<sequence length="149" mass="16251">MKKIMQTVLGLGGNCEAATIATLLGLDINDIPSFWEGIDINHPTAPGAGTLYQDNLNYFLRQHGYRMLNLGVTENPTDKDINWVVEVSKGIGTKHLVAGISPRGHMHSVIYEHGQLWHDPHPDGGGVIPCQVCLLVPIFEGVESLKEVS</sequence>
<gene>
    <name evidence="1" type="ORF">I9054_006900</name>
</gene>
<proteinExistence type="predicted"/>
<evidence type="ECO:0000313" key="2">
    <source>
        <dbReference type="Proteomes" id="UP000644140"/>
    </source>
</evidence>
<dbReference type="AlphaFoldDB" id="A0A8I1ALP0"/>
<dbReference type="EMBL" id="CP092085">
    <property type="protein sequence ID" value="UUN99171.1"/>
    <property type="molecule type" value="Genomic_DNA"/>
</dbReference>
<evidence type="ECO:0000313" key="1">
    <source>
        <dbReference type="EMBL" id="UUN99171.1"/>
    </source>
</evidence>
<name>A0A8I1ALP0_ACIBZ</name>
<dbReference type="RefSeq" id="WP_198114493.1">
    <property type="nucleotide sequence ID" value="NZ_CP092085.1"/>
</dbReference>
<reference evidence="1" key="1">
    <citation type="submission" date="2022-02" db="EMBL/GenBank/DDBJ databases">
        <title>Characterization of Tn125 harboring carbapenem-resistant Acinetobacter bereziniae clinical isolates.</title>
        <authorList>
            <person name="Wong N.-K."/>
            <person name="Pan Q."/>
        </authorList>
    </citation>
    <scope>NUCLEOTIDE SEQUENCE</scope>
    <source>
        <strain evidence="1">GD03393</strain>
    </source>
</reference>
<accession>A0A8I1ALP0</accession>
<organism evidence="1 2">
    <name type="scientific">Acinetobacter bereziniae</name>
    <name type="common">Acinetobacter genomosp. 10</name>
    <dbReference type="NCBI Taxonomy" id="106648"/>
    <lineage>
        <taxon>Bacteria</taxon>
        <taxon>Pseudomonadati</taxon>
        <taxon>Pseudomonadota</taxon>
        <taxon>Gammaproteobacteria</taxon>
        <taxon>Moraxellales</taxon>
        <taxon>Moraxellaceae</taxon>
        <taxon>Acinetobacter</taxon>
    </lineage>
</organism>
<protein>
    <submittedName>
        <fullName evidence="1">Uncharacterized protein</fullName>
    </submittedName>
</protein>